<dbReference type="PANTHER" id="PTHR20836:SF0">
    <property type="entry name" value="4-HYDROXY-TETRAHYDRODIPICOLINATE REDUCTASE 1, CHLOROPLASTIC-RELATED"/>
    <property type="match status" value="1"/>
</dbReference>
<comment type="catalytic activity">
    <reaction evidence="11 13">
        <text>(S)-2,3,4,5-tetrahydrodipicolinate + NADP(+) + H2O = (2S,4S)-4-hydroxy-2,3,4,5-tetrahydrodipicolinate + NADPH + H(+)</text>
        <dbReference type="Rhea" id="RHEA:35331"/>
        <dbReference type="ChEBI" id="CHEBI:15377"/>
        <dbReference type="ChEBI" id="CHEBI:15378"/>
        <dbReference type="ChEBI" id="CHEBI:16845"/>
        <dbReference type="ChEBI" id="CHEBI:57783"/>
        <dbReference type="ChEBI" id="CHEBI:58349"/>
        <dbReference type="ChEBI" id="CHEBI:67139"/>
        <dbReference type="EC" id="1.17.1.8"/>
    </reaction>
</comment>
<dbReference type="InterPro" id="IPR036291">
    <property type="entry name" value="NAD(P)-bd_dom_sf"/>
</dbReference>
<keyword evidence="5 13" id="KW-0220">Diaminopimelate biosynthesis</keyword>
<dbReference type="GO" id="GO:0005829">
    <property type="term" value="C:cytosol"/>
    <property type="evidence" value="ECO:0007669"/>
    <property type="project" value="TreeGrafter"/>
</dbReference>
<feature type="domain" description="Dihydrodipicolinate reductase N-terminal" evidence="14">
    <location>
        <begin position="2"/>
        <end position="125"/>
    </location>
</feature>
<keyword evidence="8 13" id="KW-0457">Lysine biosynthesis</keyword>
<evidence type="ECO:0000256" key="2">
    <source>
        <dbReference type="ARBA" id="ARBA00022490"/>
    </source>
</evidence>
<comment type="caution">
    <text evidence="13">Was originally thought to be a dihydrodipicolinate reductase (DHDPR), catalyzing the conversion of dihydrodipicolinate to tetrahydrodipicolinate. However, it was shown in E.coli that the substrate of the enzymatic reaction is not dihydrodipicolinate (DHDP) but in fact (2S,4S)-4-hydroxy-2,3,4,5-tetrahydrodipicolinic acid (HTPA), the product released by the DapA-catalyzed reaction.</text>
</comment>
<comment type="caution">
    <text evidence="13">Lacks conserved residue(s) required for the propagation of feature annotation.</text>
</comment>
<organism evidence="16 17">
    <name type="scientific">Buchnera aphidicola</name>
    <name type="common">Anoecia oenotherae</name>
    <dbReference type="NCBI Taxonomy" id="1241833"/>
    <lineage>
        <taxon>Bacteria</taxon>
        <taxon>Pseudomonadati</taxon>
        <taxon>Pseudomonadota</taxon>
        <taxon>Gammaproteobacteria</taxon>
        <taxon>Enterobacterales</taxon>
        <taxon>Erwiniaceae</taxon>
        <taxon>Buchnera</taxon>
    </lineage>
</organism>
<evidence type="ECO:0000256" key="9">
    <source>
        <dbReference type="ARBA" id="ARBA00037922"/>
    </source>
</evidence>
<dbReference type="Proteomes" id="UP000298677">
    <property type="component" value="Chromosome"/>
</dbReference>
<feature type="binding site" evidence="13">
    <location>
        <begin position="122"/>
        <end position="125"/>
    </location>
    <ligand>
        <name>NAD(+)</name>
        <dbReference type="ChEBI" id="CHEBI:57540"/>
    </ligand>
</feature>
<dbReference type="InterPro" id="IPR023940">
    <property type="entry name" value="DHDPR_bac"/>
</dbReference>
<keyword evidence="3 13" id="KW-0028">Amino-acid biosynthesis</keyword>
<comment type="function">
    <text evidence="13">Catalyzes the conversion of 4-hydroxy-tetrahydrodipicolinate (HTPA) to tetrahydrodipicolinate.</text>
</comment>
<dbReference type="PANTHER" id="PTHR20836">
    <property type="entry name" value="DIHYDRODIPICOLINATE REDUCTASE"/>
    <property type="match status" value="1"/>
</dbReference>
<keyword evidence="2 13" id="KW-0963">Cytoplasm</keyword>
<evidence type="ECO:0000256" key="10">
    <source>
        <dbReference type="ARBA" id="ARBA00038983"/>
    </source>
</evidence>
<feature type="binding site" evidence="13">
    <location>
        <begin position="98"/>
        <end position="100"/>
    </location>
    <ligand>
        <name>NAD(+)</name>
        <dbReference type="ChEBI" id="CHEBI:57540"/>
    </ligand>
</feature>
<feature type="binding site" evidence="13">
    <location>
        <begin position="165"/>
        <end position="166"/>
    </location>
    <ligand>
        <name>(S)-2,3,4,5-tetrahydrodipicolinate</name>
        <dbReference type="ChEBI" id="CHEBI:16845"/>
    </ligand>
</feature>
<comment type="similarity">
    <text evidence="1 13">Belongs to the DapB family.</text>
</comment>
<feature type="domain" description="Dihydrodipicolinate reductase C-terminal" evidence="15">
    <location>
        <begin position="128"/>
        <end position="264"/>
    </location>
</feature>
<dbReference type="Pfam" id="PF05173">
    <property type="entry name" value="DapB_C"/>
    <property type="match status" value="1"/>
</dbReference>
<keyword evidence="4 13" id="KW-0521">NADP</keyword>
<evidence type="ECO:0000259" key="15">
    <source>
        <dbReference type="Pfam" id="PF05173"/>
    </source>
</evidence>
<dbReference type="GO" id="GO:0050661">
    <property type="term" value="F:NADP binding"/>
    <property type="evidence" value="ECO:0007669"/>
    <property type="project" value="UniProtKB-UniRule"/>
</dbReference>
<dbReference type="PIRSF" id="PIRSF000161">
    <property type="entry name" value="DHPR"/>
    <property type="match status" value="1"/>
</dbReference>
<comment type="catalytic activity">
    <reaction evidence="12 13">
        <text>(S)-2,3,4,5-tetrahydrodipicolinate + NAD(+) + H2O = (2S,4S)-4-hydroxy-2,3,4,5-tetrahydrodipicolinate + NADH + H(+)</text>
        <dbReference type="Rhea" id="RHEA:35323"/>
        <dbReference type="ChEBI" id="CHEBI:15377"/>
        <dbReference type="ChEBI" id="CHEBI:15378"/>
        <dbReference type="ChEBI" id="CHEBI:16845"/>
        <dbReference type="ChEBI" id="CHEBI:57540"/>
        <dbReference type="ChEBI" id="CHEBI:57945"/>
        <dbReference type="ChEBI" id="CHEBI:67139"/>
        <dbReference type="EC" id="1.17.1.8"/>
    </reaction>
</comment>
<dbReference type="SUPFAM" id="SSF51735">
    <property type="entry name" value="NAD(P)-binding Rossmann-fold domains"/>
    <property type="match status" value="1"/>
</dbReference>
<proteinExistence type="inferred from homology"/>
<evidence type="ECO:0000256" key="3">
    <source>
        <dbReference type="ARBA" id="ARBA00022605"/>
    </source>
</evidence>
<dbReference type="GO" id="GO:0009089">
    <property type="term" value="P:lysine biosynthetic process via diaminopimelate"/>
    <property type="evidence" value="ECO:0007669"/>
    <property type="project" value="UniProtKB-UniRule"/>
</dbReference>
<evidence type="ECO:0000256" key="12">
    <source>
        <dbReference type="ARBA" id="ARBA00049396"/>
    </source>
</evidence>
<feature type="binding site" evidence="13">
    <location>
        <position position="156"/>
    </location>
    <ligand>
        <name>(S)-2,3,4,5-tetrahydrodipicolinate</name>
        <dbReference type="ChEBI" id="CHEBI:16845"/>
    </ligand>
</feature>
<feature type="active site" description="Proton donor" evidence="13">
    <location>
        <position position="159"/>
    </location>
</feature>
<sequence length="266" mass="29562">MIKIALSGTLGKMGKSLVQEIYKDKKTTLSVAIISNNQFISKNKNTILNELKKNNVFISTSLEKVCHKFDVLIDFSSIDKTLENIKICYKNRKKVVIGTTGFSSDEQKNIFKLSNKIGIVQSSNFSIGINLVLQLIDKVAKTIGSDSDIEIIEEHHSEKKDAPSGTAITLGKKIANAMNNDFKKMAIYSRVGNIGVRKKNTIGFSVIRTGSTIGNHTVVFANKHEHIKIIHKAIDRSIFAKGAIKSAIWLFKKDKGFFSMNDVLKL</sequence>
<comment type="pathway">
    <text evidence="9 13">Amino-acid biosynthesis; L-lysine biosynthesis via DAP pathway; (S)-tetrahydrodipicolinate from L-aspartate: step 4/4.</text>
</comment>
<dbReference type="Gene3D" id="3.40.50.720">
    <property type="entry name" value="NAD(P)-binding Rossmann-like Domain"/>
    <property type="match status" value="1"/>
</dbReference>
<dbReference type="InterPro" id="IPR022664">
    <property type="entry name" value="DapB_N_CS"/>
</dbReference>
<dbReference type="RefSeq" id="WP_158341657.1">
    <property type="nucleotide sequence ID" value="NZ_CP033012.1"/>
</dbReference>
<dbReference type="HAMAP" id="MF_00102">
    <property type="entry name" value="DapB"/>
    <property type="match status" value="1"/>
</dbReference>
<dbReference type="GO" id="GO:0008839">
    <property type="term" value="F:4-hydroxy-tetrahydrodipicolinate reductase"/>
    <property type="evidence" value="ECO:0007669"/>
    <property type="project" value="UniProtKB-UniRule"/>
</dbReference>
<dbReference type="EC" id="1.17.1.8" evidence="10 13"/>
<accession>A0A4D6XZ14</accession>
<dbReference type="PROSITE" id="PS01298">
    <property type="entry name" value="DAPB"/>
    <property type="match status" value="1"/>
</dbReference>
<dbReference type="NCBIfam" id="TIGR00036">
    <property type="entry name" value="dapB"/>
    <property type="match status" value="1"/>
</dbReference>
<gene>
    <name evidence="13" type="primary">dapB</name>
    <name evidence="16" type="ORF">D9V65_00600</name>
</gene>
<evidence type="ECO:0000256" key="4">
    <source>
        <dbReference type="ARBA" id="ARBA00022857"/>
    </source>
</evidence>
<reference evidence="16 17" key="1">
    <citation type="submission" date="2018-10" db="EMBL/GenBank/DDBJ databases">
        <title>Comparative functional genomics of the obligate endosymbiont Buchnera aphidicola.</title>
        <authorList>
            <person name="Chong R.A."/>
        </authorList>
    </citation>
    <scope>NUCLEOTIDE SEQUENCE [LARGE SCALE GENOMIC DNA]</scope>
    <source>
        <strain evidence="16 17">Aoe</strain>
    </source>
</reference>
<evidence type="ECO:0000259" key="14">
    <source>
        <dbReference type="Pfam" id="PF01113"/>
    </source>
</evidence>
<evidence type="ECO:0000256" key="6">
    <source>
        <dbReference type="ARBA" id="ARBA00023002"/>
    </source>
</evidence>
<name>A0A4D6XZ14_9GAMM</name>
<keyword evidence="17" id="KW-1185">Reference proteome</keyword>
<dbReference type="CDD" id="cd02274">
    <property type="entry name" value="DHDPR_N"/>
    <property type="match status" value="1"/>
</dbReference>
<dbReference type="OrthoDB" id="9790352at2"/>
<dbReference type="InterPro" id="IPR000846">
    <property type="entry name" value="DapB_N"/>
</dbReference>
<evidence type="ECO:0000256" key="7">
    <source>
        <dbReference type="ARBA" id="ARBA00023027"/>
    </source>
</evidence>
<evidence type="ECO:0000313" key="17">
    <source>
        <dbReference type="Proteomes" id="UP000298677"/>
    </source>
</evidence>
<protein>
    <recommendedName>
        <fullName evidence="10 13">4-hydroxy-tetrahydrodipicolinate reductase</fullName>
        <shortName evidence="13">HTPA reductase</shortName>
        <ecNumber evidence="10 13">1.17.1.8</ecNumber>
    </recommendedName>
</protein>
<comment type="subunit">
    <text evidence="13">Homotetramer.</text>
</comment>
<evidence type="ECO:0000256" key="8">
    <source>
        <dbReference type="ARBA" id="ARBA00023154"/>
    </source>
</evidence>
<evidence type="ECO:0000256" key="5">
    <source>
        <dbReference type="ARBA" id="ARBA00022915"/>
    </source>
</evidence>
<dbReference type="Gene3D" id="3.30.360.10">
    <property type="entry name" value="Dihydrodipicolinate Reductase, domain 2"/>
    <property type="match status" value="1"/>
</dbReference>
<feature type="binding site" evidence="13">
    <location>
        <begin position="8"/>
        <end position="13"/>
    </location>
    <ligand>
        <name>NAD(+)</name>
        <dbReference type="ChEBI" id="CHEBI:57540"/>
    </ligand>
</feature>
<feature type="active site" description="Proton donor/acceptor" evidence="13">
    <location>
        <position position="155"/>
    </location>
</feature>
<dbReference type="GO" id="GO:0051287">
    <property type="term" value="F:NAD binding"/>
    <property type="evidence" value="ECO:0007669"/>
    <property type="project" value="UniProtKB-UniRule"/>
</dbReference>
<keyword evidence="6 13" id="KW-0560">Oxidoreductase</keyword>
<dbReference type="AlphaFoldDB" id="A0A4D6XZ14"/>
<dbReference type="GO" id="GO:0016726">
    <property type="term" value="F:oxidoreductase activity, acting on CH or CH2 groups, NAD or NADP as acceptor"/>
    <property type="evidence" value="ECO:0007669"/>
    <property type="project" value="UniProtKB-UniRule"/>
</dbReference>
<dbReference type="InterPro" id="IPR022663">
    <property type="entry name" value="DapB_C"/>
</dbReference>
<evidence type="ECO:0000256" key="11">
    <source>
        <dbReference type="ARBA" id="ARBA00049080"/>
    </source>
</evidence>
<dbReference type="EMBL" id="CP033012">
    <property type="protein sequence ID" value="QCI19250.1"/>
    <property type="molecule type" value="Genomic_DNA"/>
</dbReference>
<keyword evidence="7 13" id="KW-0520">NAD</keyword>
<evidence type="ECO:0000256" key="13">
    <source>
        <dbReference type="HAMAP-Rule" id="MF_00102"/>
    </source>
</evidence>
<evidence type="ECO:0000256" key="1">
    <source>
        <dbReference type="ARBA" id="ARBA00006642"/>
    </source>
</evidence>
<dbReference type="SUPFAM" id="SSF55347">
    <property type="entry name" value="Glyceraldehyde-3-phosphate dehydrogenase-like, C-terminal domain"/>
    <property type="match status" value="1"/>
</dbReference>
<dbReference type="UniPathway" id="UPA00034">
    <property type="reaction ID" value="UER00018"/>
</dbReference>
<comment type="subcellular location">
    <subcellularLocation>
        <location evidence="13">Cytoplasm</location>
    </subcellularLocation>
</comment>
<dbReference type="FunFam" id="3.30.360.10:FF:000004">
    <property type="entry name" value="4-hydroxy-tetrahydrodipicolinate reductase"/>
    <property type="match status" value="1"/>
</dbReference>
<dbReference type="Pfam" id="PF01113">
    <property type="entry name" value="DapB_N"/>
    <property type="match status" value="1"/>
</dbReference>
<evidence type="ECO:0000313" key="16">
    <source>
        <dbReference type="EMBL" id="QCI19250.1"/>
    </source>
</evidence>
<dbReference type="GO" id="GO:0019877">
    <property type="term" value="P:diaminopimelate biosynthetic process"/>
    <property type="evidence" value="ECO:0007669"/>
    <property type="project" value="UniProtKB-UniRule"/>
</dbReference>